<organism evidence="1 2">
    <name type="scientific">Novosphingobium mathurense</name>
    <dbReference type="NCBI Taxonomy" id="428990"/>
    <lineage>
        <taxon>Bacteria</taxon>
        <taxon>Pseudomonadati</taxon>
        <taxon>Pseudomonadota</taxon>
        <taxon>Alphaproteobacteria</taxon>
        <taxon>Sphingomonadales</taxon>
        <taxon>Sphingomonadaceae</taxon>
        <taxon>Novosphingobium</taxon>
    </lineage>
</organism>
<dbReference type="EMBL" id="FVZE01000001">
    <property type="protein sequence ID" value="SLJ86865.1"/>
    <property type="molecule type" value="Genomic_DNA"/>
</dbReference>
<gene>
    <name evidence="1" type="ORF">SAMN06295987_101393</name>
</gene>
<sequence>MLTLIIMGTLLGTIGLFLADVIALGRKSPVVHAFADLWSAIDAGFEWIAGLFHGGIKH</sequence>
<dbReference type="AlphaFoldDB" id="A0A1U6GTK6"/>
<reference evidence="2" key="1">
    <citation type="submission" date="2017-02" db="EMBL/GenBank/DDBJ databases">
        <authorList>
            <person name="Varghese N."/>
            <person name="Submissions S."/>
        </authorList>
    </citation>
    <scope>NUCLEOTIDE SEQUENCE [LARGE SCALE GENOMIC DNA]</scope>
    <source>
        <strain evidence="2">SM117</strain>
    </source>
</reference>
<dbReference type="RefSeq" id="WP_176167933.1">
    <property type="nucleotide sequence ID" value="NZ_FVZE01000001.1"/>
</dbReference>
<protein>
    <submittedName>
        <fullName evidence="1">Uncharacterized protein</fullName>
    </submittedName>
</protein>
<dbReference type="STRING" id="428990.SAMN06295987_101393"/>
<dbReference type="Proteomes" id="UP000190989">
    <property type="component" value="Unassembled WGS sequence"/>
</dbReference>
<name>A0A1U6GTK6_9SPHN</name>
<evidence type="ECO:0000313" key="2">
    <source>
        <dbReference type="Proteomes" id="UP000190989"/>
    </source>
</evidence>
<evidence type="ECO:0000313" key="1">
    <source>
        <dbReference type="EMBL" id="SLJ86865.1"/>
    </source>
</evidence>
<accession>A0A1U6GTK6</accession>
<keyword evidence="2" id="KW-1185">Reference proteome</keyword>
<proteinExistence type="predicted"/>